<organism evidence="2 3">
    <name type="scientific">Lacipirellula limnantheis</name>
    <dbReference type="NCBI Taxonomy" id="2528024"/>
    <lineage>
        <taxon>Bacteria</taxon>
        <taxon>Pseudomonadati</taxon>
        <taxon>Planctomycetota</taxon>
        <taxon>Planctomycetia</taxon>
        <taxon>Pirellulales</taxon>
        <taxon>Lacipirellulaceae</taxon>
        <taxon>Lacipirellula</taxon>
    </lineage>
</organism>
<dbReference type="InterPro" id="IPR017850">
    <property type="entry name" value="Alkaline_phosphatase_core_sf"/>
</dbReference>
<dbReference type="EMBL" id="CP036339">
    <property type="protein sequence ID" value="QDT75514.1"/>
    <property type="molecule type" value="Genomic_DNA"/>
</dbReference>
<accession>A0A517U4F8</accession>
<feature type="region of interest" description="Disordered" evidence="1">
    <location>
        <begin position="1"/>
        <end position="24"/>
    </location>
</feature>
<evidence type="ECO:0008006" key="4">
    <source>
        <dbReference type="Google" id="ProtNLM"/>
    </source>
</evidence>
<dbReference type="PANTHER" id="PTHR43737:SF1">
    <property type="entry name" value="DUF1501 DOMAIN-CONTAINING PROTEIN"/>
    <property type="match status" value="1"/>
</dbReference>
<dbReference type="Pfam" id="PF07394">
    <property type="entry name" value="DUF1501"/>
    <property type="match status" value="1"/>
</dbReference>
<sequence>MSSNFYHDGGPCQDPAGAPTARSPLGQLDSRRACLLKMGRGLAGLALGVMLHRDSSASELAWSPPNGLPHFPPKAKNVIWLFMNGGVSHMESFDPKPMLTKYAGKTIAETPFADTQDPKKLAIERLVVPDANGNQRNTLYPLQVGFRRHGDSGIEVSDWFPHIARNVDRLAVVRSMWTTDSNHGAQTQFHSGRHRNDGDFPTLGAWVHYGLGSLNDDLPQFISLGTREYWNKRDGYYLGPAHDAVPLRIDPSNPLDFGQPQRPLAASEQAVGVDLLRELNGMRGSLYPHDPALAARIASYELAFRMQRSIPAALDFAQETAATKKLYGLDLPYCREFGAQLLASRRLVEKGVRFIQIQHGGGGAGAWDAHSGLKANHQGLALAVDQPIGALLEDLDQRGMLEETLVVFATEFGRTPGSQGADGRDHHIFGFTVWMAGGGLKRGVVHGATDEIGFHAVEHRHYVTDIHATILRQLGLDSRRLEVPGRKRLEIDHGVPIAEIIS</sequence>
<keyword evidence="3" id="KW-1185">Reference proteome</keyword>
<dbReference type="AlphaFoldDB" id="A0A517U4F8"/>
<gene>
    <name evidence="2" type="ORF">I41_47250</name>
</gene>
<evidence type="ECO:0000313" key="2">
    <source>
        <dbReference type="EMBL" id="QDT75514.1"/>
    </source>
</evidence>
<dbReference type="PANTHER" id="PTHR43737">
    <property type="entry name" value="BLL7424 PROTEIN"/>
    <property type="match status" value="1"/>
</dbReference>
<evidence type="ECO:0000313" key="3">
    <source>
        <dbReference type="Proteomes" id="UP000317909"/>
    </source>
</evidence>
<reference evidence="2 3" key="1">
    <citation type="submission" date="2019-02" db="EMBL/GenBank/DDBJ databases">
        <title>Deep-cultivation of Planctomycetes and their phenomic and genomic characterization uncovers novel biology.</title>
        <authorList>
            <person name="Wiegand S."/>
            <person name="Jogler M."/>
            <person name="Boedeker C."/>
            <person name="Pinto D."/>
            <person name="Vollmers J."/>
            <person name="Rivas-Marin E."/>
            <person name="Kohn T."/>
            <person name="Peeters S.H."/>
            <person name="Heuer A."/>
            <person name="Rast P."/>
            <person name="Oberbeckmann S."/>
            <person name="Bunk B."/>
            <person name="Jeske O."/>
            <person name="Meyerdierks A."/>
            <person name="Storesund J.E."/>
            <person name="Kallscheuer N."/>
            <person name="Luecker S."/>
            <person name="Lage O.M."/>
            <person name="Pohl T."/>
            <person name="Merkel B.J."/>
            <person name="Hornburger P."/>
            <person name="Mueller R.-W."/>
            <person name="Bruemmer F."/>
            <person name="Labrenz M."/>
            <person name="Spormann A.M."/>
            <person name="Op den Camp H."/>
            <person name="Overmann J."/>
            <person name="Amann R."/>
            <person name="Jetten M.S.M."/>
            <person name="Mascher T."/>
            <person name="Medema M.H."/>
            <person name="Devos D.P."/>
            <person name="Kaster A.-K."/>
            <person name="Ovreas L."/>
            <person name="Rohde M."/>
            <person name="Galperin M.Y."/>
            <person name="Jogler C."/>
        </authorList>
    </citation>
    <scope>NUCLEOTIDE SEQUENCE [LARGE SCALE GENOMIC DNA]</scope>
    <source>
        <strain evidence="2 3">I41</strain>
    </source>
</reference>
<protein>
    <recommendedName>
        <fullName evidence="4">Sulfatase</fullName>
    </recommendedName>
</protein>
<evidence type="ECO:0000256" key="1">
    <source>
        <dbReference type="SAM" id="MobiDB-lite"/>
    </source>
</evidence>
<dbReference type="Gene3D" id="3.40.720.10">
    <property type="entry name" value="Alkaline Phosphatase, subunit A"/>
    <property type="match status" value="1"/>
</dbReference>
<proteinExistence type="predicted"/>
<dbReference type="Proteomes" id="UP000317909">
    <property type="component" value="Chromosome"/>
</dbReference>
<dbReference type="KEGG" id="llh:I41_47250"/>
<dbReference type="RefSeq" id="WP_246133730.1">
    <property type="nucleotide sequence ID" value="NZ_CP036339.1"/>
</dbReference>
<dbReference type="InterPro" id="IPR010869">
    <property type="entry name" value="DUF1501"/>
</dbReference>
<dbReference type="SUPFAM" id="SSF53649">
    <property type="entry name" value="Alkaline phosphatase-like"/>
    <property type="match status" value="1"/>
</dbReference>
<name>A0A517U4F8_9BACT</name>